<dbReference type="CDD" id="cd00096">
    <property type="entry name" value="Ig"/>
    <property type="match status" value="1"/>
</dbReference>
<evidence type="ECO:0000256" key="6">
    <source>
        <dbReference type="ARBA" id="ARBA00023136"/>
    </source>
</evidence>
<keyword evidence="8" id="KW-0393">Immunoglobulin domain</keyword>
<evidence type="ECO:0000259" key="10">
    <source>
        <dbReference type="PROSITE" id="PS50835"/>
    </source>
</evidence>
<dbReference type="SMART" id="SM00409">
    <property type="entry name" value="IG"/>
    <property type="match status" value="6"/>
</dbReference>
<dbReference type="Proteomes" id="UP000001646">
    <property type="component" value="Chromosome 3"/>
</dbReference>
<feature type="domain" description="Ig-like" evidence="10">
    <location>
        <begin position="305"/>
        <end position="427"/>
    </location>
</feature>
<feature type="domain" description="Ig-like" evidence="10">
    <location>
        <begin position="32"/>
        <end position="156"/>
    </location>
</feature>
<evidence type="ECO:0000256" key="7">
    <source>
        <dbReference type="ARBA" id="ARBA00023157"/>
    </source>
</evidence>
<reference evidence="11" key="2">
    <citation type="submission" date="2025-08" db="UniProtKB">
        <authorList>
            <consortium name="Ensembl"/>
        </authorList>
    </citation>
    <scope>IDENTIFICATION</scope>
</reference>
<dbReference type="InterPro" id="IPR051102">
    <property type="entry name" value="IgSF_V-set/TM_domain"/>
</dbReference>
<dbReference type="GeneTree" id="ENSGT00940000155177"/>
<evidence type="ECO:0000256" key="1">
    <source>
        <dbReference type="ARBA" id="ARBA00004167"/>
    </source>
</evidence>
<dbReference type="PROSITE" id="PS50835">
    <property type="entry name" value="IG_LIKE"/>
    <property type="match status" value="6"/>
</dbReference>
<name>A0A803TRF0_ANOCA</name>
<feature type="domain" description="Ig-like" evidence="10">
    <location>
        <begin position="432"/>
        <end position="556"/>
    </location>
</feature>
<feature type="transmembrane region" description="Helical" evidence="9">
    <location>
        <begin position="843"/>
        <end position="867"/>
    </location>
</feature>
<evidence type="ECO:0000313" key="12">
    <source>
        <dbReference type="Proteomes" id="UP000001646"/>
    </source>
</evidence>
<dbReference type="OrthoDB" id="9890427at2759"/>
<dbReference type="Gene3D" id="2.60.40.10">
    <property type="entry name" value="Immunoglobulins"/>
    <property type="match status" value="6"/>
</dbReference>
<dbReference type="Bgee" id="ENSACAG00000009783">
    <property type="expression patterns" value="Expressed in adrenal gland and 6 other cell types or tissues"/>
</dbReference>
<proteinExistence type="predicted"/>
<dbReference type="InterPro" id="IPR007110">
    <property type="entry name" value="Ig-like_dom"/>
</dbReference>
<evidence type="ECO:0000256" key="2">
    <source>
        <dbReference type="ARBA" id="ARBA00022692"/>
    </source>
</evidence>
<sequence>MKICRSMIAGLQHGKSMQWQIEERCSIEDTHPDFCTGQRMVSIQKGRLYRAKGYHITIWCNVSGYQGQLQQDFQWSIYKPSAPELELKIIGTHDQFSPYAVYDQRVISREIYIERLQGDSILLHLTDLKDQDAGEYQCYTPNTDSKYWGTYSAKMNLSVIPDTLSATMKMRSLSRDQGDSLELTCEVSTATTIHTHLSVAWYIFKKEGDGTAQKIISLSRDFVLLPGPSYQQRFSSGDVRLDKTGSKEYKLSIANIQPSDQGEVYCEGVEWVQDPDETWKDIARKQTDRISLTVRSLDQPTYIPPLFTESHMQLFLSTNHEQTTEGSALVFHCNGTTTEKSLSVTWWRIEKNGDPPLFIASLDQDGTLKIGHSYFERSVNGELRLEKLGPSIFTLTIYKSSATQDTGLYRCEVAELSKGKSWSQEIATKVEPLGLNLNAELSSRKPNVKLYEDFELFCIVSGNSITSQVPVSITWQFKDSSGMTGYQQVVKVTAGGNVEWGSFAPHLSLQKKAKITKSSSVSQLLIHSATWQDAGMYRCEIEIWENSGPARSSAMAPHAVIPSNPIEIKVIPPESKLITYTSEKSLDVFSNEDITIDCKIISLTKKNSTLEITWYFLPLYPKNAAPLMILRTSYDHISEYGEAFNSPRQKSKFHSKKISNHLYQLLILSADNDVPGKYYCEVNEWIWVIDAGWHSLGKMGSGQTTVYFKLSENKPHIERTNHSITTTENEDGTLKCILKSPIQPTYRFLVSWFKKSEHFAAATLGEIMSNGSVWYSNVNTARRSQPHSPSVGNFCLKLQDVEMASAGLFFCQVEEWQAPNSTAPIQHESVPTNSSQICSPHSLYRFLLFYPPVLFLILVGVFLMLYFRRKHVPKEKVALEQNMISGEELTVWLAQSHFEPSGKNDK</sequence>
<protein>
    <recommendedName>
        <fullName evidence="10">Ig-like domain-containing protein</fullName>
    </recommendedName>
</protein>
<dbReference type="CDD" id="cd00099">
    <property type="entry name" value="IgV"/>
    <property type="match status" value="1"/>
</dbReference>
<reference evidence="11 12" key="1">
    <citation type="submission" date="2009-12" db="EMBL/GenBank/DDBJ databases">
        <title>The Genome Sequence of Anolis carolinensis (Green Anole Lizard).</title>
        <authorList>
            <consortium name="The Genome Sequencing Platform"/>
            <person name="Di Palma F."/>
            <person name="Alfoldi J."/>
            <person name="Heiman D."/>
            <person name="Young S."/>
            <person name="Grabherr M."/>
            <person name="Johnson J."/>
            <person name="Lander E.S."/>
            <person name="Lindblad-Toh K."/>
        </authorList>
    </citation>
    <scope>NUCLEOTIDE SEQUENCE [LARGE SCALE GENOMIC DNA]</scope>
    <source>
        <strain evidence="11 12">JBL SC #1</strain>
    </source>
</reference>
<dbReference type="Pfam" id="PF07686">
    <property type="entry name" value="V-set"/>
    <property type="match status" value="1"/>
</dbReference>
<dbReference type="InParanoid" id="A0A803TRF0"/>
<reference evidence="11" key="3">
    <citation type="submission" date="2025-09" db="UniProtKB">
        <authorList>
            <consortium name="Ensembl"/>
        </authorList>
    </citation>
    <scope>IDENTIFICATION</scope>
</reference>
<evidence type="ECO:0000256" key="3">
    <source>
        <dbReference type="ARBA" id="ARBA00022729"/>
    </source>
</evidence>
<keyword evidence="7" id="KW-1015">Disulfide bond</keyword>
<keyword evidence="2 9" id="KW-0812">Transmembrane</keyword>
<evidence type="ECO:0000256" key="9">
    <source>
        <dbReference type="SAM" id="Phobius"/>
    </source>
</evidence>
<dbReference type="PANTHER" id="PTHR12207">
    <property type="entry name" value="V-SET AND TRANSMEMBRANE DOMAIN-CONTAINING PROTEIN"/>
    <property type="match status" value="1"/>
</dbReference>
<keyword evidence="5 9" id="KW-1133">Transmembrane helix</keyword>
<dbReference type="AlphaFoldDB" id="A0A803TRF0"/>
<gene>
    <name evidence="11" type="primary">cd101</name>
</gene>
<dbReference type="InterPro" id="IPR013783">
    <property type="entry name" value="Ig-like_fold"/>
</dbReference>
<dbReference type="GO" id="GO:0016020">
    <property type="term" value="C:membrane"/>
    <property type="evidence" value="ECO:0000318"/>
    <property type="project" value="GO_Central"/>
</dbReference>
<dbReference type="InterPro" id="IPR036179">
    <property type="entry name" value="Ig-like_dom_sf"/>
</dbReference>
<dbReference type="FunFam" id="2.60.40.10:FF:003073">
    <property type="entry name" value="Immunoglobulin superfamily member 3-like"/>
    <property type="match status" value="1"/>
</dbReference>
<dbReference type="InterPro" id="IPR013106">
    <property type="entry name" value="Ig_V-set"/>
</dbReference>
<keyword evidence="3" id="KW-0732">Signal</keyword>
<comment type="subcellular location">
    <subcellularLocation>
        <location evidence="1">Membrane</location>
        <topology evidence="1">Single-pass membrane protein</topology>
    </subcellularLocation>
</comment>
<feature type="domain" description="Ig-like" evidence="10">
    <location>
        <begin position="161"/>
        <end position="266"/>
    </location>
</feature>
<accession>A0A803TRF0</accession>
<dbReference type="Ensembl" id="ENSACAT00000041202.1">
    <property type="protein sequence ID" value="ENSACAP00000037790.1"/>
    <property type="gene ID" value="ENSACAG00000009783.3"/>
</dbReference>
<feature type="domain" description="Ig-like" evidence="10">
    <location>
        <begin position="715"/>
        <end position="831"/>
    </location>
</feature>
<organism evidence="11 12">
    <name type="scientific">Anolis carolinensis</name>
    <name type="common">Green anole</name>
    <name type="synonym">American chameleon</name>
    <dbReference type="NCBI Taxonomy" id="28377"/>
    <lineage>
        <taxon>Eukaryota</taxon>
        <taxon>Metazoa</taxon>
        <taxon>Chordata</taxon>
        <taxon>Craniata</taxon>
        <taxon>Vertebrata</taxon>
        <taxon>Euteleostomi</taxon>
        <taxon>Lepidosauria</taxon>
        <taxon>Squamata</taxon>
        <taxon>Bifurcata</taxon>
        <taxon>Unidentata</taxon>
        <taxon>Episquamata</taxon>
        <taxon>Toxicofera</taxon>
        <taxon>Iguania</taxon>
        <taxon>Dactyloidae</taxon>
        <taxon>Anolis</taxon>
    </lineage>
</organism>
<feature type="domain" description="Ig-like" evidence="10">
    <location>
        <begin position="573"/>
        <end position="683"/>
    </location>
</feature>
<dbReference type="SMART" id="SM00406">
    <property type="entry name" value="IGv"/>
    <property type="match status" value="3"/>
</dbReference>
<evidence type="ECO:0000256" key="5">
    <source>
        <dbReference type="ARBA" id="ARBA00022989"/>
    </source>
</evidence>
<dbReference type="FunFam" id="2.60.40.10:FF:000191">
    <property type="entry name" value="Immunoglobulin superfamily member 3"/>
    <property type="match status" value="1"/>
</dbReference>
<dbReference type="PANTHER" id="PTHR12207:SF32">
    <property type="entry name" value="IG-LIKE DOMAIN-CONTAINING PROTEIN"/>
    <property type="match status" value="1"/>
</dbReference>
<evidence type="ECO:0000256" key="8">
    <source>
        <dbReference type="ARBA" id="ARBA00023319"/>
    </source>
</evidence>
<evidence type="ECO:0000256" key="4">
    <source>
        <dbReference type="ARBA" id="ARBA00022737"/>
    </source>
</evidence>
<keyword evidence="12" id="KW-1185">Reference proteome</keyword>
<evidence type="ECO:0000313" key="11">
    <source>
        <dbReference type="Ensembl" id="ENSACAP00000037790.1"/>
    </source>
</evidence>
<dbReference type="InterPro" id="IPR003599">
    <property type="entry name" value="Ig_sub"/>
</dbReference>
<keyword evidence="6 9" id="KW-0472">Membrane</keyword>
<keyword evidence="4" id="KW-0677">Repeat</keyword>
<dbReference type="SUPFAM" id="SSF48726">
    <property type="entry name" value="Immunoglobulin"/>
    <property type="match status" value="6"/>
</dbReference>